<feature type="transmembrane region" description="Helical" evidence="10">
    <location>
        <begin position="80"/>
        <end position="103"/>
    </location>
</feature>
<evidence type="ECO:0000313" key="12">
    <source>
        <dbReference type="EMBL" id="NMH96395.1"/>
    </source>
</evidence>
<feature type="transmembrane region" description="Helical" evidence="10">
    <location>
        <begin position="47"/>
        <end position="68"/>
    </location>
</feature>
<feature type="transmembrane region" description="Helical" evidence="10">
    <location>
        <begin position="141"/>
        <end position="161"/>
    </location>
</feature>
<evidence type="ECO:0000256" key="6">
    <source>
        <dbReference type="ARBA" id="ARBA00022592"/>
    </source>
</evidence>
<dbReference type="PANTHER" id="PTHR42922:SF1">
    <property type="entry name" value="PHOSPHATE TRANSPORT SYSTEM PERMEASE PROTEIN PSTA"/>
    <property type="match status" value="1"/>
</dbReference>
<keyword evidence="4" id="KW-0813">Transport</keyword>
<evidence type="ECO:0000313" key="13">
    <source>
        <dbReference type="Proteomes" id="UP000820669"/>
    </source>
</evidence>
<proteinExistence type="inferred from homology"/>
<name>A0ABX1S4C0_9PSEU</name>
<dbReference type="InterPro" id="IPR051408">
    <property type="entry name" value="Phosphate_transprt_permease"/>
</dbReference>
<dbReference type="PROSITE" id="PS50928">
    <property type="entry name" value="ABC_TM1"/>
    <property type="match status" value="1"/>
</dbReference>
<evidence type="ECO:0000256" key="7">
    <source>
        <dbReference type="ARBA" id="ARBA00022692"/>
    </source>
</evidence>
<keyword evidence="9 10" id="KW-0472">Membrane</keyword>
<keyword evidence="6" id="KW-0592">Phosphate transport</keyword>
<dbReference type="NCBIfam" id="TIGR00974">
    <property type="entry name" value="3a0107s02c"/>
    <property type="match status" value="1"/>
</dbReference>
<comment type="similarity">
    <text evidence="3 10">Belongs to the binding-protein-dependent transport system permease family. CysTW subfamily.</text>
</comment>
<feature type="domain" description="ABC transmembrane type-1" evidence="11">
    <location>
        <begin position="134"/>
        <end position="338"/>
    </location>
</feature>
<evidence type="ECO:0000256" key="8">
    <source>
        <dbReference type="ARBA" id="ARBA00022989"/>
    </source>
</evidence>
<dbReference type="Pfam" id="PF00528">
    <property type="entry name" value="BPD_transp_1"/>
    <property type="match status" value="1"/>
</dbReference>
<dbReference type="RefSeq" id="WP_169379763.1">
    <property type="nucleotide sequence ID" value="NZ_JAAXLA010000004.1"/>
</dbReference>
<evidence type="ECO:0000256" key="1">
    <source>
        <dbReference type="ARBA" id="ARBA00003510"/>
    </source>
</evidence>
<evidence type="ECO:0000256" key="4">
    <source>
        <dbReference type="ARBA" id="ARBA00022448"/>
    </source>
</evidence>
<protein>
    <recommendedName>
        <fullName evidence="10">Phosphate transport system permease protein PstA</fullName>
    </recommendedName>
</protein>
<keyword evidence="13" id="KW-1185">Reference proteome</keyword>
<feature type="transmembrane region" description="Helical" evidence="10">
    <location>
        <begin position="173"/>
        <end position="196"/>
    </location>
</feature>
<reference evidence="12 13" key="1">
    <citation type="submission" date="2020-04" db="EMBL/GenBank/DDBJ databases">
        <authorList>
            <person name="Klaysubun C."/>
            <person name="Duangmal K."/>
            <person name="Lipun K."/>
        </authorList>
    </citation>
    <scope>NUCLEOTIDE SEQUENCE [LARGE SCALE GENOMIC DNA]</scope>
    <source>
        <strain evidence="12 13">K10HN5</strain>
    </source>
</reference>
<keyword evidence="7 10" id="KW-0812">Transmembrane</keyword>
<evidence type="ECO:0000256" key="9">
    <source>
        <dbReference type="ARBA" id="ARBA00023136"/>
    </source>
</evidence>
<dbReference type="SUPFAM" id="SSF161098">
    <property type="entry name" value="MetI-like"/>
    <property type="match status" value="1"/>
</dbReference>
<dbReference type="InterPro" id="IPR005672">
    <property type="entry name" value="Phosphate_PstA"/>
</dbReference>
<sequence>MTALDVPAFEPPLRRPRLPRWSFFAVFAGVIVVSGAVFAVTPLQGRVQFGLFVAVLYVVAQTAVSAVVEGKRRATDRMVTLVLVACAVVAVLPLVAVLGFTIVRGLERLDPFFLTHTMRGVAEQDPVGGIYHAIIGTLEQVGIATLISVPFGLLVAIYLVEYAAGRFGRAVSFFVDVMTGLPSIVAGLFIYALWILVLGQSFSGFAGSLALIILMLPTIVRTSEEMLKIVPGALREGSYALGVEKWITVLRIVLPTALPGIITGVMLGIARVTGETAPLLLTVFGNPALNVNPFSGPQEALPLFVFGEAGLPNDTAVARAWAGALTLILIVLLLNIAARLIARLARVRG</sequence>
<evidence type="ECO:0000259" key="11">
    <source>
        <dbReference type="PROSITE" id="PS50928"/>
    </source>
</evidence>
<dbReference type="InterPro" id="IPR000515">
    <property type="entry name" value="MetI-like"/>
</dbReference>
<evidence type="ECO:0000256" key="3">
    <source>
        <dbReference type="ARBA" id="ARBA00007069"/>
    </source>
</evidence>
<evidence type="ECO:0000256" key="5">
    <source>
        <dbReference type="ARBA" id="ARBA00022475"/>
    </source>
</evidence>
<feature type="transmembrane region" description="Helical" evidence="10">
    <location>
        <begin position="21"/>
        <end position="41"/>
    </location>
</feature>
<dbReference type="CDD" id="cd06261">
    <property type="entry name" value="TM_PBP2"/>
    <property type="match status" value="1"/>
</dbReference>
<comment type="function">
    <text evidence="1">Part of the binding-protein-dependent transport system for phosphate; probably responsible for the translocation of the substrate across the membrane.</text>
</comment>
<accession>A0ABX1S4C0</accession>
<feature type="transmembrane region" description="Helical" evidence="10">
    <location>
        <begin position="249"/>
        <end position="270"/>
    </location>
</feature>
<dbReference type="PANTHER" id="PTHR42922">
    <property type="entry name" value="PHOSPHATE TRANSPORT SYSTEM PERMEASE PROTEIN PSTA"/>
    <property type="match status" value="1"/>
</dbReference>
<evidence type="ECO:0000256" key="10">
    <source>
        <dbReference type="RuleBase" id="RU363043"/>
    </source>
</evidence>
<keyword evidence="8 10" id="KW-1133">Transmembrane helix</keyword>
<gene>
    <name evidence="12" type="primary">pstA</name>
    <name evidence="12" type="ORF">HF526_03525</name>
</gene>
<dbReference type="InterPro" id="IPR035906">
    <property type="entry name" value="MetI-like_sf"/>
</dbReference>
<comment type="subcellular location">
    <subcellularLocation>
        <location evidence="2 10">Cell membrane</location>
        <topology evidence="2 10">Multi-pass membrane protein</topology>
    </subcellularLocation>
</comment>
<evidence type="ECO:0000256" key="2">
    <source>
        <dbReference type="ARBA" id="ARBA00004651"/>
    </source>
</evidence>
<dbReference type="Gene3D" id="1.10.3720.10">
    <property type="entry name" value="MetI-like"/>
    <property type="match status" value="1"/>
</dbReference>
<organism evidence="12 13">
    <name type="scientific">Pseudonocardia acidicola</name>
    <dbReference type="NCBI Taxonomy" id="2724939"/>
    <lineage>
        <taxon>Bacteria</taxon>
        <taxon>Bacillati</taxon>
        <taxon>Actinomycetota</taxon>
        <taxon>Actinomycetes</taxon>
        <taxon>Pseudonocardiales</taxon>
        <taxon>Pseudonocardiaceae</taxon>
        <taxon>Pseudonocardia</taxon>
    </lineage>
</organism>
<feature type="transmembrane region" description="Helical" evidence="10">
    <location>
        <begin position="202"/>
        <end position="220"/>
    </location>
</feature>
<keyword evidence="5 10" id="KW-1003">Cell membrane</keyword>
<dbReference type="EMBL" id="JAAXLA010000004">
    <property type="protein sequence ID" value="NMH96395.1"/>
    <property type="molecule type" value="Genomic_DNA"/>
</dbReference>
<feature type="transmembrane region" description="Helical" evidence="10">
    <location>
        <begin position="320"/>
        <end position="342"/>
    </location>
</feature>
<comment type="caution">
    <text evidence="12">The sequence shown here is derived from an EMBL/GenBank/DDBJ whole genome shotgun (WGS) entry which is preliminary data.</text>
</comment>
<dbReference type="Proteomes" id="UP000820669">
    <property type="component" value="Unassembled WGS sequence"/>
</dbReference>